<keyword evidence="11" id="KW-1185">Reference proteome</keyword>
<evidence type="ECO:0000256" key="6">
    <source>
        <dbReference type="ARBA" id="ARBA00022692"/>
    </source>
</evidence>
<evidence type="ECO:0000313" key="11">
    <source>
        <dbReference type="Proteomes" id="UP001169719"/>
    </source>
</evidence>
<dbReference type="EMBL" id="JAUEOZ010000001">
    <property type="protein sequence ID" value="MDN2481850.1"/>
    <property type="molecule type" value="Genomic_DNA"/>
</dbReference>
<evidence type="ECO:0000256" key="9">
    <source>
        <dbReference type="SAM" id="Phobius"/>
    </source>
</evidence>
<dbReference type="InterPro" id="IPR010052">
    <property type="entry name" value="T2SS_protein-GspI"/>
</dbReference>
<accession>A0ABT7Y1J2</accession>
<evidence type="ECO:0000256" key="2">
    <source>
        <dbReference type="ARBA" id="ARBA00008358"/>
    </source>
</evidence>
<evidence type="ECO:0000256" key="4">
    <source>
        <dbReference type="ARBA" id="ARBA00022481"/>
    </source>
</evidence>
<evidence type="ECO:0000256" key="1">
    <source>
        <dbReference type="ARBA" id="ARBA00004377"/>
    </source>
</evidence>
<name>A0ABT7Y1J2_9VIBR</name>
<comment type="subcellular location">
    <subcellularLocation>
        <location evidence="1">Cell inner membrane</location>
        <topology evidence="1">Single-pass membrane protein</topology>
    </subcellularLocation>
</comment>
<dbReference type="PANTHER" id="PTHR38779:SF2">
    <property type="entry name" value="TYPE II SECRETION SYSTEM PROTEIN I-RELATED"/>
    <property type="match status" value="1"/>
</dbReference>
<dbReference type="InterPro" id="IPR012902">
    <property type="entry name" value="N_methyl_site"/>
</dbReference>
<proteinExistence type="inferred from homology"/>
<keyword evidence="4" id="KW-0488">Methylation</keyword>
<keyword evidence="8 9" id="KW-0472">Membrane</keyword>
<protein>
    <submittedName>
        <fullName evidence="10">Prepilin-type N-terminal cleavage/methylation domain-containing protein</fullName>
    </submittedName>
</protein>
<dbReference type="Pfam" id="PF07963">
    <property type="entry name" value="N_methyl"/>
    <property type="match status" value="1"/>
</dbReference>
<gene>
    <name evidence="10" type="ORF">QWJ08_10640</name>
</gene>
<dbReference type="PANTHER" id="PTHR38779">
    <property type="entry name" value="TYPE II SECRETION SYSTEM PROTEIN I-RELATED"/>
    <property type="match status" value="1"/>
</dbReference>
<organism evidence="10 11">
    <name type="scientific">Vibrio agarivorans</name>
    <dbReference type="NCBI Taxonomy" id="153622"/>
    <lineage>
        <taxon>Bacteria</taxon>
        <taxon>Pseudomonadati</taxon>
        <taxon>Pseudomonadota</taxon>
        <taxon>Gammaproteobacteria</taxon>
        <taxon>Vibrionales</taxon>
        <taxon>Vibrionaceae</taxon>
        <taxon>Vibrio</taxon>
    </lineage>
</organism>
<evidence type="ECO:0000256" key="7">
    <source>
        <dbReference type="ARBA" id="ARBA00022989"/>
    </source>
</evidence>
<evidence type="ECO:0000256" key="5">
    <source>
        <dbReference type="ARBA" id="ARBA00022519"/>
    </source>
</evidence>
<dbReference type="RefSeq" id="WP_289961964.1">
    <property type="nucleotide sequence ID" value="NZ_JAUEOZ010000001.1"/>
</dbReference>
<reference evidence="10" key="1">
    <citation type="submission" date="2024-05" db="EMBL/GenBank/DDBJ databases">
        <title>Genome Sequences of Four Agar- Degrading Marine Bacteria.</title>
        <authorList>
            <person name="Phillips E.K."/>
            <person name="Shaffer J.C."/>
            <person name="Henson M.W."/>
            <person name="Temperton B."/>
            <person name="Thrash C.J."/>
            <person name="Martin M.O."/>
        </authorList>
    </citation>
    <scope>NUCLEOTIDE SEQUENCE</scope>
    <source>
        <strain evidence="10">EKP203</strain>
    </source>
</reference>
<evidence type="ECO:0000256" key="8">
    <source>
        <dbReference type="ARBA" id="ARBA00023136"/>
    </source>
</evidence>
<comment type="similarity">
    <text evidence="2">Belongs to the GSP I family.</text>
</comment>
<dbReference type="Proteomes" id="UP001169719">
    <property type="component" value="Unassembled WGS sequence"/>
</dbReference>
<keyword evidence="6 9" id="KW-0812">Transmembrane</keyword>
<evidence type="ECO:0000256" key="3">
    <source>
        <dbReference type="ARBA" id="ARBA00022475"/>
    </source>
</evidence>
<keyword evidence="3" id="KW-1003">Cell membrane</keyword>
<evidence type="ECO:0000313" key="10">
    <source>
        <dbReference type="EMBL" id="MDN2481850.1"/>
    </source>
</evidence>
<keyword evidence="7 9" id="KW-1133">Transmembrane helix</keyword>
<sequence length="137" mass="14961">MISKQYGFSLIEVLIAFLLLGVGAISLMKLQVHMEQQSNYAVKSLQALRLAENQLEWFRTRGASDALSTISTASFVAIETGAMSAGGYTLEWTVPAATVSGALKTVTIKSSWQDRLGETQSVELKTMISKYSEFSDN</sequence>
<dbReference type="NCBIfam" id="TIGR02532">
    <property type="entry name" value="IV_pilin_GFxxxE"/>
    <property type="match status" value="1"/>
</dbReference>
<keyword evidence="5" id="KW-0997">Cell inner membrane</keyword>
<feature type="transmembrane region" description="Helical" evidence="9">
    <location>
        <begin position="6"/>
        <end position="28"/>
    </location>
</feature>
<comment type="caution">
    <text evidence="10">The sequence shown here is derived from an EMBL/GenBank/DDBJ whole genome shotgun (WGS) entry which is preliminary data.</text>
</comment>